<dbReference type="Proteomes" id="UP001295794">
    <property type="component" value="Unassembled WGS sequence"/>
</dbReference>
<dbReference type="EMBL" id="CAVNYO010000035">
    <property type="protein sequence ID" value="CAK5263158.1"/>
    <property type="molecule type" value="Genomic_DNA"/>
</dbReference>
<accession>A0AAD2GSI1</accession>
<comment type="caution">
    <text evidence="2">The sequence shown here is derived from an EMBL/GenBank/DDBJ whole genome shotgun (WGS) entry which is preliminary data.</text>
</comment>
<proteinExistence type="predicted"/>
<evidence type="ECO:0000256" key="1">
    <source>
        <dbReference type="SAM" id="MobiDB-lite"/>
    </source>
</evidence>
<evidence type="ECO:0000313" key="2">
    <source>
        <dbReference type="EMBL" id="CAK5263158.1"/>
    </source>
</evidence>
<organism evidence="2 3">
    <name type="scientific">Mycena citricolor</name>
    <dbReference type="NCBI Taxonomy" id="2018698"/>
    <lineage>
        <taxon>Eukaryota</taxon>
        <taxon>Fungi</taxon>
        <taxon>Dikarya</taxon>
        <taxon>Basidiomycota</taxon>
        <taxon>Agaricomycotina</taxon>
        <taxon>Agaricomycetes</taxon>
        <taxon>Agaricomycetidae</taxon>
        <taxon>Agaricales</taxon>
        <taxon>Marasmiineae</taxon>
        <taxon>Mycenaceae</taxon>
        <taxon>Mycena</taxon>
    </lineage>
</organism>
<feature type="region of interest" description="Disordered" evidence="1">
    <location>
        <begin position="495"/>
        <end position="528"/>
    </location>
</feature>
<dbReference type="AlphaFoldDB" id="A0AAD2GSI1"/>
<evidence type="ECO:0000313" key="3">
    <source>
        <dbReference type="Proteomes" id="UP001295794"/>
    </source>
</evidence>
<feature type="compositionally biased region" description="Polar residues" evidence="1">
    <location>
        <begin position="567"/>
        <end position="576"/>
    </location>
</feature>
<reference evidence="2" key="1">
    <citation type="submission" date="2023-11" db="EMBL/GenBank/DDBJ databases">
        <authorList>
            <person name="De Vega J J."/>
            <person name="De Vega J J."/>
        </authorList>
    </citation>
    <scope>NUCLEOTIDE SEQUENCE</scope>
</reference>
<sequence length="594" mass="65130">MSTDAVAVAALGQVHASSVPPPQAGSPQVRLPTTVPGHFFARASDVEVSGGNFLTASRDIHYHTVRIGGGNEAGDRGSLKKRSSAGASTAARSMNEANGNIMLEPYGDYSQPEIYASHLSRQQRGFPLYFPSPQDNLPEEYKMRGVCIGDVGCVTPEGIFDFFFNVYLPADHPINRGFVPAGFVPLEPYTARDIFLTNYCPRTYVVSPSVVKPRDPDSFPNELLFECQGPSGALLVLPHGSHLEKLRNVERIRKYGEKNAENWYRYVNGPRGRHMVNGSLYLVTGSEKAQSGSMATFHSPSLRENFPLLFRDLTQSDSDPIYHFGGSAHSQSFFAPLENGRRPENQTIFIHGFTISLGEGIIGRRFGRVGLASIGDSPQKRHSKFVPFVSGNNTKFPFSFFGIGRHGRRAKDEDAVIISQLSPSPQIVHPSQILNEFILQQSPKASVVITHDDDWCDILEDDGTANAVQSVVAFLQQICERFDIASEGGARYLIPKTSRTSTHRQALSLADPQDTPSHSKSTRSPRIRRHSLNLPELYKYEDLTANEASDDVVAATAAHGDVRRNSIQETVGTRPSSPAFESAKTVDAGGDEKL</sequence>
<keyword evidence="3" id="KW-1185">Reference proteome</keyword>
<protein>
    <submittedName>
        <fullName evidence="2">Uncharacterized protein</fullName>
    </submittedName>
</protein>
<name>A0AAD2GSI1_9AGAR</name>
<gene>
    <name evidence="2" type="ORF">MYCIT1_LOCUS2442</name>
</gene>
<feature type="region of interest" description="Disordered" evidence="1">
    <location>
        <begin position="562"/>
        <end position="594"/>
    </location>
</feature>